<feature type="compositionally biased region" description="Polar residues" evidence="1">
    <location>
        <begin position="13"/>
        <end position="32"/>
    </location>
</feature>
<sequence length="263" mass="28806">MPYAKVQRPATGPRSNTTGQPQHMSSGQSSVYLSPVQEARIDSWRKGASEATSPTIKQKPKTVKSHKSKSAPASIGHSSSSKGSCTCTCTQCEGYQCPTCGGELTNDCSCSIHSPKSRTSQKSKKSGSNIIHGYYSSGRKRQLSIKHNTRPEPPLPVTEETPINFAVLKAPDKLDLPNINQVREHQYNVLPPVQWPPAPGQEYPIREMAKPAMEPPLPRIGGVRDPISTNYYRNMFPPHGNMKSMMIPGLHPIGMVPAKPWNP</sequence>
<proteinExistence type="predicted"/>
<feature type="compositionally biased region" description="Low complexity" evidence="1">
    <location>
        <begin position="70"/>
        <end position="84"/>
    </location>
</feature>
<feature type="region of interest" description="Disordered" evidence="1">
    <location>
        <begin position="113"/>
        <end position="158"/>
    </location>
</feature>
<evidence type="ECO:0000313" key="3">
    <source>
        <dbReference type="Proteomes" id="UP001355207"/>
    </source>
</evidence>
<evidence type="ECO:0000313" key="2">
    <source>
        <dbReference type="EMBL" id="WWC92919.1"/>
    </source>
</evidence>
<keyword evidence="3" id="KW-1185">Reference proteome</keyword>
<feature type="compositionally biased region" description="Basic and acidic residues" evidence="1">
    <location>
        <begin position="39"/>
        <end position="48"/>
    </location>
</feature>
<dbReference type="GeneID" id="91098550"/>
<gene>
    <name evidence="2" type="ORF">L201_007882</name>
</gene>
<reference evidence="2 3" key="1">
    <citation type="submission" date="2024-01" db="EMBL/GenBank/DDBJ databases">
        <title>Comparative genomics of Cryptococcus and Kwoniella reveals pathogenesis evolution and contrasting modes of karyotype evolution via chromosome fusion or intercentromeric recombination.</title>
        <authorList>
            <person name="Coelho M.A."/>
            <person name="David-Palma M."/>
            <person name="Shea T."/>
            <person name="Bowers K."/>
            <person name="McGinley-Smith S."/>
            <person name="Mohammad A.W."/>
            <person name="Gnirke A."/>
            <person name="Yurkov A.M."/>
            <person name="Nowrousian M."/>
            <person name="Sun S."/>
            <person name="Cuomo C.A."/>
            <person name="Heitman J."/>
        </authorList>
    </citation>
    <scope>NUCLEOTIDE SEQUENCE [LARGE SCALE GENOMIC DNA]</scope>
    <source>
        <strain evidence="2 3">CBS 6074</strain>
    </source>
</reference>
<feature type="compositionally biased region" description="Basic residues" evidence="1">
    <location>
        <begin position="58"/>
        <end position="69"/>
    </location>
</feature>
<dbReference type="AlphaFoldDB" id="A0AAX4K6Z6"/>
<feature type="region of interest" description="Disordered" evidence="1">
    <location>
        <begin position="1"/>
        <end position="84"/>
    </location>
</feature>
<name>A0AAX4K6Z6_9TREE</name>
<protein>
    <submittedName>
        <fullName evidence="2">Uncharacterized protein</fullName>
    </submittedName>
</protein>
<feature type="compositionally biased region" description="Basic residues" evidence="1">
    <location>
        <begin position="115"/>
        <end position="125"/>
    </location>
</feature>
<dbReference type="EMBL" id="CP144108">
    <property type="protein sequence ID" value="WWC92919.1"/>
    <property type="molecule type" value="Genomic_DNA"/>
</dbReference>
<evidence type="ECO:0000256" key="1">
    <source>
        <dbReference type="SAM" id="MobiDB-lite"/>
    </source>
</evidence>
<accession>A0AAX4K6Z6</accession>
<organism evidence="2 3">
    <name type="scientific">Kwoniella dendrophila CBS 6074</name>
    <dbReference type="NCBI Taxonomy" id="1295534"/>
    <lineage>
        <taxon>Eukaryota</taxon>
        <taxon>Fungi</taxon>
        <taxon>Dikarya</taxon>
        <taxon>Basidiomycota</taxon>
        <taxon>Agaricomycotina</taxon>
        <taxon>Tremellomycetes</taxon>
        <taxon>Tremellales</taxon>
        <taxon>Cryptococcaceae</taxon>
        <taxon>Kwoniella</taxon>
    </lineage>
</organism>
<dbReference type="Proteomes" id="UP001355207">
    <property type="component" value="Chromosome 11"/>
</dbReference>
<dbReference type="RefSeq" id="XP_066079681.1">
    <property type="nucleotide sequence ID" value="XM_066223584.1"/>
</dbReference>
<feature type="compositionally biased region" description="Basic residues" evidence="1">
    <location>
        <begin position="138"/>
        <end position="148"/>
    </location>
</feature>